<protein>
    <submittedName>
        <fullName evidence="1">Uncharacterized protein</fullName>
    </submittedName>
</protein>
<sequence>MLFERVIIHIKGMLSFKDLSSELFLIINESCEQK</sequence>
<dbReference type="STRING" id="652787.SAMN05216490_4907"/>
<proteinExistence type="predicted"/>
<evidence type="ECO:0000313" key="2">
    <source>
        <dbReference type="Proteomes" id="UP000199679"/>
    </source>
</evidence>
<evidence type="ECO:0000313" key="1">
    <source>
        <dbReference type="EMBL" id="SDT68434.1"/>
    </source>
</evidence>
<name>A0A1H2CDM0_MUCMA</name>
<reference evidence="1 2" key="1">
    <citation type="submission" date="2016-10" db="EMBL/GenBank/DDBJ databases">
        <authorList>
            <person name="de Groot N.N."/>
        </authorList>
    </citation>
    <scope>NUCLEOTIDE SEQUENCE [LARGE SCALE GENOMIC DNA]</scope>
    <source>
        <strain evidence="1 2">MP1X4</strain>
    </source>
</reference>
<keyword evidence="2" id="KW-1185">Reference proteome</keyword>
<accession>A0A1H2CDM0</accession>
<dbReference type="EMBL" id="LT629740">
    <property type="protein sequence ID" value="SDT68434.1"/>
    <property type="molecule type" value="Genomic_DNA"/>
</dbReference>
<gene>
    <name evidence="1" type="ORF">SAMN05216490_4907</name>
</gene>
<dbReference type="AlphaFoldDB" id="A0A1H2CDM0"/>
<organism evidence="1 2">
    <name type="scientific">Mucilaginibacter mallensis</name>
    <dbReference type="NCBI Taxonomy" id="652787"/>
    <lineage>
        <taxon>Bacteria</taxon>
        <taxon>Pseudomonadati</taxon>
        <taxon>Bacteroidota</taxon>
        <taxon>Sphingobacteriia</taxon>
        <taxon>Sphingobacteriales</taxon>
        <taxon>Sphingobacteriaceae</taxon>
        <taxon>Mucilaginibacter</taxon>
    </lineage>
</organism>
<dbReference type="Proteomes" id="UP000199679">
    <property type="component" value="Chromosome I"/>
</dbReference>